<proteinExistence type="predicted"/>
<evidence type="ECO:0000313" key="1">
    <source>
        <dbReference type="EMBL" id="MED6295612.1"/>
    </source>
</evidence>
<sequence length="101" mass="11218">MQKDPRTGIEPRTFLLQGNGATNCATMQPVQISLIVKKGKNITTITDHRRHQFGPRHVQNAAGDIHCHSLKECSATIRRKLISAACIQDLLLSVMTQSSWP</sequence>
<protein>
    <submittedName>
        <fullName evidence="1">Uncharacterized protein</fullName>
    </submittedName>
</protein>
<reference evidence="1 2" key="1">
    <citation type="submission" date="2021-06" db="EMBL/GenBank/DDBJ databases">
        <authorList>
            <person name="Palmer J.M."/>
        </authorList>
    </citation>
    <scope>NUCLEOTIDE SEQUENCE [LARGE SCALE GENOMIC DNA]</scope>
    <source>
        <strain evidence="1 2">CL_MEX2019</strain>
        <tissue evidence="1">Muscle</tissue>
    </source>
</reference>
<comment type="caution">
    <text evidence="1">The sequence shown here is derived from an EMBL/GenBank/DDBJ whole genome shotgun (WGS) entry which is preliminary data.</text>
</comment>
<dbReference type="EMBL" id="JAHUTJ010081391">
    <property type="protein sequence ID" value="MED6295612.1"/>
    <property type="molecule type" value="Genomic_DNA"/>
</dbReference>
<dbReference type="Proteomes" id="UP001352852">
    <property type="component" value="Unassembled WGS sequence"/>
</dbReference>
<accession>A0ABU7F8U9</accession>
<keyword evidence="2" id="KW-1185">Reference proteome</keyword>
<evidence type="ECO:0000313" key="2">
    <source>
        <dbReference type="Proteomes" id="UP001352852"/>
    </source>
</evidence>
<gene>
    <name evidence="1" type="ORF">CHARACLAT_033597</name>
</gene>
<organism evidence="1 2">
    <name type="scientific">Characodon lateralis</name>
    <dbReference type="NCBI Taxonomy" id="208331"/>
    <lineage>
        <taxon>Eukaryota</taxon>
        <taxon>Metazoa</taxon>
        <taxon>Chordata</taxon>
        <taxon>Craniata</taxon>
        <taxon>Vertebrata</taxon>
        <taxon>Euteleostomi</taxon>
        <taxon>Actinopterygii</taxon>
        <taxon>Neopterygii</taxon>
        <taxon>Teleostei</taxon>
        <taxon>Neoteleostei</taxon>
        <taxon>Acanthomorphata</taxon>
        <taxon>Ovalentaria</taxon>
        <taxon>Atherinomorphae</taxon>
        <taxon>Cyprinodontiformes</taxon>
        <taxon>Goodeidae</taxon>
        <taxon>Characodon</taxon>
    </lineage>
</organism>
<name>A0ABU7F8U9_9TELE</name>